<dbReference type="PRINTS" id="PR00507">
    <property type="entry name" value="N12N6MTFRASE"/>
</dbReference>
<dbReference type="GO" id="GO:0009307">
    <property type="term" value="P:DNA restriction-modification system"/>
    <property type="evidence" value="ECO:0007669"/>
    <property type="project" value="UniProtKB-KW"/>
</dbReference>
<dbReference type="SUPFAM" id="SSF53335">
    <property type="entry name" value="S-adenosyl-L-methionine-dependent methyltransferases"/>
    <property type="match status" value="1"/>
</dbReference>
<dbReference type="eggNOG" id="COG0286">
    <property type="taxonomic scope" value="Bacteria"/>
</dbReference>
<dbReference type="Gene3D" id="3.40.50.150">
    <property type="entry name" value="Vaccinia Virus protein VP39"/>
    <property type="match status" value="1"/>
</dbReference>
<dbReference type="Proteomes" id="UP000002247">
    <property type="component" value="Chromosome"/>
</dbReference>
<dbReference type="GO" id="GO:0008170">
    <property type="term" value="F:N-methyltransferase activity"/>
    <property type="evidence" value="ECO:0007669"/>
    <property type="project" value="InterPro"/>
</dbReference>
<protein>
    <submittedName>
        <fullName evidence="4">N-6 DNA methylase</fullName>
    </submittedName>
</protein>
<name>D6ZCZ1_SEGRD</name>
<dbReference type="InterPro" id="IPR003356">
    <property type="entry name" value="DNA_methylase_A-5"/>
</dbReference>
<feature type="domain" description="Type I restriction enzyme R protein N-terminal" evidence="3">
    <location>
        <begin position="41"/>
        <end position="156"/>
    </location>
</feature>
<evidence type="ECO:0000313" key="5">
    <source>
        <dbReference type="Proteomes" id="UP000002247"/>
    </source>
</evidence>
<dbReference type="REBASE" id="26051">
    <property type="entry name" value="M.SroBORF2744P"/>
</dbReference>
<dbReference type="InterPro" id="IPR029464">
    <property type="entry name" value="HSDR_N"/>
</dbReference>
<dbReference type="Pfam" id="PF13588">
    <property type="entry name" value="HSDR_N_2"/>
    <property type="match status" value="1"/>
</dbReference>
<dbReference type="OrthoDB" id="9784823at2"/>
<keyword evidence="5" id="KW-1185">Reference proteome</keyword>
<dbReference type="EMBL" id="CP001958">
    <property type="protein sequence ID" value="ADG99178.1"/>
    <property type="molecule type" value="Genomic_DNA"/>
</dbReference>
<evidence type="ECO:0000313" key="4">
    <source>
        <dbReference type="EMBL" id="ADG99178.1"/>
    </source>
</evidence>
<evidence type="ECO:0000259" key="3">
    <source>
        <dbReference type="Pfam" id="PF13588"/>
    </source>
</evidence>
<dbReference type="GO" id="GO:0032259">
    <property type="term" value="P:methylation"/>
    <property type="evidence" value="ECO:0007669"/>
    <property type="project" value="UniProtKB-KW"/>
</dbReference>
<dbReference type="Pfam" id="PF02384">
    <property type="entry name" value="N6_Mtase"/>
    <property type="match status" value="3"/>
</dbReference>
<dbReference type="PANTHER" id="PTHR42998:SF1">
    <property type="entry name" value="TYPE I RESTRICTION ENZYME HINDI METHYLASE SUBUNIT"/>
    <property type="match status" value="1"/>
</dbReference>
<dbReference type="RefSeq" id="WP_013139627.1">
    <property type="nucleotide sequence ID" value="NC_014168.1"/>
</dbReference>
<keyword evidence="4" id="KW-0808">Transferase</keyword>
<dbReference type="InterPro" id="IPR029063">
    <property type="entry name" value="SAM-dependent_MTases_sf"/>
</dbReference>
<organism evidence="4 5">
    <name type="scientific">Segniliparus rotundus (strain ATCC BAA-972 / CDC 1076 / CIP 108378 / DSM 44985 / JCM 13578)</name>
    <dbReference type="NCBI Taxonomy" id="640132"/>
    <lineage>
        <taxon>Bacteria</taxon>
        <taxon>Bacillati</taxon>
        <taxon>Actinomycetota</taxon>
        <taxon>Actinomycetes</taxon>
        <taxon>Mycobacteriales</taxon>
        <taxon>Segniliparaceae</taxon>
        <taxon>Segniliparus</taxon>
    </lineage>
</organism>
<evidence type="ECO:0000256" key="1">
    <source>
        <dbReference type="ARBA" id="ARBA00022747"/>
    </source>
</evidence>
<sequence length="819" mass="90979">MPAKPKAPKTDFAENGSACHRSGSLIWQPLRSTWVDITHRPEEVVRQEWVRRLAVDGRFDLAQMDQERRTLSHGLGSPRADIVVWPSADAKADGAGAILVVETKAAAGPVILTDFRQGESYARAGGSSFLIAATANAHAVYELTPGFPGKARQINDWPTRADFTDEKKLAALRDSLRSFDREEFQKLLFDCHSLLRDHHAMTPDRAFDTISKVLFIKLHIERSGAHGTFTTNFLDDREKTRLTGDAPVHELLFEATKDAYKTDELFDFTDVLDISDATFRALVQRLQRFNLSKTGDDIKGIAFERFLGRTFRGELGQFFTPRPVVDFMIEALDPQEGELICDPAAGSGGFLIRAFDHVRSSIASDIERQKNDAYATITAEYAQSSTEEQLEQRDRQIDAAFAKLNEELSPTDSTGAPARTRVGLLSWDCIYGTDKEPRAARTAKMNMIMHGDGHGGIHWHDGLVNINGIFPGRFHVVVTNPPFGASVTSAQRIGATTESDVPNDPAYARRQFKRYGDDWKISHDAVVNARGTPILDQFEIGRGKNSRQTETLFVERCLNLLKPGGRLAIVLPNGNLNAMSLDWLRRWVEGKAFLRGVVALPPETFKFSKASVSASIVFLDKFTDVDAAAWQAAWMDAEKSTTPQFDAQRSATVQSHEQQVVTAFGDDALTKILTQLDELGITRALPPYVRSPAAGLDYGAGRTTIGVPRWTDSSNRSRIVIDLKKEYTDRARSLSSVITRAVTDLRASLKGIDDAHTAAMWEFVRVAFDYPVFMATPTNVGITATGETGERVANDLPDILKEWHRFRIWCNNGFPDVGF</sequence>
<dbReference type="AlphaFoldDB" id="D6ZCZ1"/>
<dbReference type="PROSITE" id="PS00092">
    <property type="entry name" value="N6_MTASE"/>
    <property type="match status" value="1"/>
</dbReference>
<dbReference type="GO" id="GO:0003677">
    <property type="term" value="F:DNA binding"/>
    <property type="evidence" value="ECO:0007669"/>
    <property type="project" value="InterPro"/>
</dbReference>
<feature type="domain" description="DNA methylase adenine-specific" evidence="2">
    <location>
        <begin position="430"/>
        <end position="488"/>
    </location>
</feature>
<dbReference type="PANTHER" id="PTHR42998">
    <property type="entry name" value="TYPE I RESTRICTION ENZYME HINDVIIP M PROTEIN-RELATED"/>
    <property type="match status" value="1"/>
</dbReference>
<feature type="domain" description="DNA methylase adenine-specific" evidence="2">
    <location>
        <begin position="538"/>
        <end position="666"/>
    </location>
</feature>
<accession>D6ZCZ1</accession>
<keyword evidence="4" id="KW-0489">Methyltransferase</keyword>
<evidence type="ECO:0000259" key="2">
    <source>
        <dbReference type="Pfam" id="PF02384"/>
    </source>
</evidence>
<dbReference type="KEGG" id="srt:Srot_2744"/>
<keyword evidence="1" id="KW-0680">Restriction system</keyword>
<reference evidence="4 5" key="1">
    <citation type="journal article" date="2010" name="Stand. Genomic Sci.">
        <title>Complete genome sequence of Segniliparus rotundus type strain (CDC 1076).</title>
        <authorList>
            <person name="Sikorski J."/>
            <person name="Lapidus A."/>
            <person name="Copeland A."/>
            <person name="Misra M."/>
            <person name="Glavina Del Rio T."/>
            <person name="Nolan M."/>
            <person name="Lucas S."/>
            <person name="Chen F."/>
            <person name="Tice H."/>
            <person name="Cheng J.F."/>
            <person name="Jando M."/>
            <person name="Schneider S."/>
            <person name="Bruce D."/>
            <person name="Goodwin L."/>
            <person name="Pitluck S."/>
            <person name="Liolios K."/>
            <person name="Mikhailova N."/>
            <person name="Pati A."/>
            <person name="Ivanova N."/>
            <person name="Mavromatis K."/>
            <person name="Chen A."/>
            <person name="Palaniappan K."/>
            <person name="Chertkov O."/>
            <person name="Land M."/>
            <person name="Hauser L."/>
            <person name="Chang Y.J."/>
            <person name="Jeffries C.D."/>
            <person name="Brettin T."/>
            <person name="Detter J.C."/>
            <person name="Han C."/>
            <person name="Rohde M."/>
            <person name="Goker M."/>
            <person name="Bristow J."/>
            <person name="Eisen J.A."/>
            <person name="Markowitz V."/>
            <person name="Hugenholtz P."/>
            <person name="Kyrpides N.C."/>
            <person name="Klenk H.P."/>
        </authorList>
    </citation>
    <scope>NUCLEOTIDE SEQUENCE [LARGE SCALE GENOMIC DNA]</scope>
    <source>
        <strain evidence="5">ATCC BAA-972 / CDC 1076 / CIP 108378 / DSM 44985 / JCM 13578</strain>
    </source>
</reference>
<dbReference type="STRING" id="640132.Srot_2744"/>
<gene>
    <name evidence="4" type="ordered locus">Srot_2744</name>
</gene>
<dbReference type="InterPro" id="IPR052916">
    <property type="entry name" value="Type-I_RE_MTase_Subunit"/>
</dbReference>
<proteinExistence type="predicted"/>
<dbReference type="InterPro" id="IPR002052">
    <property type="entry name" value="DNA_methylase_N6_adenine_CS"/>
</dbReference>
<dbReference type="HOGENOM" id="CLU_008343_0_2_11"/>
<feature type="domain" description="DNA methylase adenine-specific" evidence="2">
    <location>
        <begin position="297"/>
        <end position="365"/>
    </location>
</feature>